<proteinExistence type="predicted"/>
<dbReference type="Pfam" id="PF00293">
    <property type="entry name" value="NUDIX"/>
    <property type="match status" value="1"/>
</dbReference>
<reference evidence="2 3" key="1">
    <citation type="journal article" date="2016" name="Nat. Commun.">
        <title>Thousands of microbial genomes shed light on interconnected biogeochemical processes in an aquifer system.</title>
        <authorList>
            <person name="Anantharaman K."/>
            <person name="Brown C.T."/>
            <person name="Hug L.A."/>
            <person name="Sharon I."/>
            <person name="Castelle C.J."/>
            <person name="Probst A.J."/>
            <person name="Thomas B.C."/>
            <person name="Singh A."/>
            <person name="Wilkins M.J."/>
            <person name="Karaoz U."/>
            <person name="Brodie E.L."/>
            <person name="Williams K.H."/>
            <person name="Hubbard S.S."/>
            <person name="Banfield J.F."/>
        </authorList>
    </citation>
    <scope>NUCLEOTIDE SEQUENCE [LARGE SCALE GENOMIC DNA]</scope>
</reference>
<dbReference type="InterPro" id="IPR015797">
    <property type="entry name" value="NUDIX_hydrolase-like_dom_sf"/>
</dbReference>
<organism evidence="2 3">
    <name type="scientific">Candidatus Woesebacteria bacterium RIFOXYB1_FULL_38_16</name>
    <dbReference type="NCBI Taxonomy" id="1802538"/>
    <lineage>
        <taxon>Bacteria</taxon>
        <taxon>Candidatus Woeseibacteriota</taxon>
    </lineage>
</organism>
<dbReference type="SUPFAM" id="SSF55811">
    <property type="entry name" value="Nudix"/>
    <property type="match status" value="1"/>
</dbReference>
<dbReference type="AlphaFoldDB" id="A0A1F8CU34"/>
<accession>A0A1F8CU34</accession>
<dbReference type="Proteomes" id="UP000178999">
    <property type="component" value="Unassembled WGS sequence"/>
</dbReference>
<evidence type="ECO:0000313" key="3">
    <source>
        <dbReference type="Proteomes" id="UP000178999"/>
    </source>
</evidence>
<dbReference type="EMBL" id="MGHY01000021">
    <property type="protein sequence ID" value="OGM79075.1"/>
    <property type="molecule type" value="Genomic_DNA"/>
</dbReference>
<dbReference type="Gene3D" id="3.90.79.10">
    <property type="entry name" value="Nucleoside Triphosphate Pyrophosphohydrolase"/>
    <property type="match status" value="1"/>
</dbReference>
<protein>
    <recommendedName>
        <fullName evidence="1">Nudix hydrolase domain-containing protein</fullName>
    </recommendedName>
</protein>
<name>A0A1F8CU34_9BACT</name>
<gene>
    <name evidence="2" type="ORF">A2382_01520</name>
</gene>
<dbReference type="PANTHER" id="PTHR43736:SF1">
    <property type="entry name" value="DIHYDRONEOPTERIN TRIPHOSPHATE DIPHOSPHATASE"/>
    <property type="match status" value="1"/>
</dbReference>
<dbReference type="InterPro" id="IPR000086">
    <property type="entry name" value="NUDIX_hydrolase_dom"/>
</dbReference>
<sequence length="145" mass="16342">MAVPKRLPLKTFEYIYERVPRICVDLVIKSPKGVLLSLRNIPPIGYWHFPGGSILFNESPENAVQRVAKEELGVKVKIVKLLGVISFHNYIGLGHPISIAYLVKPLSPIKGPVSQASAIKYFKTPPPKTIKQQKDFFKKHLITKK</sequence>
<feature type="domain" description="Nudix hydrolase" evidence="1">
    <location>
        <begin position="17"/>
        <end position="145"/>
    </location>
</feature>
<evidence type="ECO:0000313" key="2">
    <source>
        <dbReference type="EMBL" id="OGM79075.1"/>
    </source>
</evidence>
<dbReference type="STRING" id="1802538.A2382_01520"/>
<dbReference type="PANTHER" id="PTHR43736">
    <property type="entry name" value="ADP-RIBOSE PYROPHOSPHATASE"/>
    <property type="match status" value="1"/>
</dbReference>
<evidence type="ECO:0000259" key="1">
    <source>
        <dbReference type="PROSITE" id="PS51462"/>
    </source>
</evidence>
<comment type="caution">
    <text evidence="2">The sequence shown here is derived from an EMBL/GenBank/DDBJ whole genome shotgun (WGS) entry which is preliminary data.</text>
</comment>
<dbReference type="PROSITE" id="PS51462">
    <property type="entry name" value="NUDIX"/>
    <property type="match status" value="1"/>
</dbReference>